<evidence type="ECO:0000256" key="2">
    <source>
        <dbReference type="ARBA" id="ARBA00005751"/>
    </source>
</evidence>
<dbReference type="Gene3D" id="1.10.3370.10">
    <property type="entry name" value="SecY subunit domain"/>
    <property type="match status" value="1"/>
</dbReference>
<dbReference type="AlphaFoldDB" id="D5EE00"/>
<dbReference type="NCBIfam" id="TIGR00967">
    <property type="entry name" value="3a0501s007"/>
    <property type="match status" value="1"/>
</dbReference>
<keyword evidence="3 12" id="KW-0813">Transport</keyword>
<evidence type="ECO:0000256" key="6">
    <source>
        <dbReference type="ARBA" id="ARBA00022989"/>
    </source>
</evidence>
<organism evidence="16 17">
    <name type="scientific">Aminobacterium colombiense (strain DSM 12261 / ALA-1)</name>
    <dbReference type="NCBI Taxonomy" id="572547"/>
    <lineage>
        <taxon>Bacteria</taxon>
        <taxon>Thermotogati</taxon>
        <taxon>Synergistota</taxon>
        <taxon>Synergistia</taxon>
        <taxon>Synergistales</taxon>
        <taxon>Aminobacteriaceae</taxon>
        <taxon>Aminobacterium</taxon>
    </lineage>
</organism>
<evidence type="ECO:0000256" key="10">
    <source>
        <dbReference type="ARBA" id="ARBA00057692"/>
    </source>
</evidence>
<dbReference type="RefSeq" id="WP_013048048.1">
    <property type="nucleotide sequence ID" value="NC_014011.1"/>
</dbReference>
<evidence type="ECO:0000256" key="8">
    <source>
        <dbReference type="ARBA" id="ARBA00023136"/>
    </source>
</evidence>
<feature type="transmembrane region" description="Helical" evidence="12">
    <location>
        <begin position="261"/>
        <end position="280"/>
    </location>
</feature>
<comment type="function">
    <text evidence="10 12 13">The central subunit of the protein translocation channel SecYEG. Consists of two halves formed by TMs 1-5 and 6-10. These two domains form a lateral gate at the front which open onto the bilayer between TMs 2 and 7, and are clamped together by SecE at the back. The channel is closed by both a pore ring composed of hydrophobic SecY resides and a short helix (helix 2A) on the extracellular side of the membrane which forms a plug. The plug probably moves laterally to allow the channel to open. The ring and the pore may move independently.</text>
</comment>
<keyword evidence="12" id="KW-0997">Cell inner membrane</keyword>
<dbReference type="InterPro" id="IPR023201">
    <property type="entry name" value="SecY_dom_sf"/>
</dbReference>
<feature type="transmembrane region" description="Helical" evidence="12">
    <location>
        <begin position="358"/>
        <end position="376"/>
    </location>
</feature>
<gene>
    <name evidence="12" type="primary">secY</name>
    <name evidence="16" type="ordered locus">Amico_0647</name>
</gene>
<feature type="transmembrane region" description="Helical" evidence="12">
    <location>
        <begin position="175"/>
        <end position="193"/>
    </location>
</feature>
<dbReference type="GO" id="GO:0065002">
    <property type="term" value="P:intracellular protein transmembrane transport"/>
    <property type="evidence" value="ECO:0007669"/>
    <property type="project" value="UniProtKB-UniRule"/>
</dbReference>
<keyword evidence="5 12" id="KW-0653">Protein transport</keyword>
<feature type="transmembrane region" description="Helical" evidence="12">
    <location>
        <begin position="113"/>
        <end position="132"/>
    </location>
</feature>
<evidence type="ECO:0000256" key="1">
    <source>
        <dbReference type="ARBA" id="ARBA00004429"/>
    </source>
</evidence>
<keyword evidence="12" id="KW-1003">Cell membrane</keyword>
<evidence type="ECO:0000256" key="14">
    <source>
        <dbReference type="RuleBase" id="RU003484"/>
    </source>
</evidence>
<comment type="subunit">
    <text evidence="11 12">Component of the Sec protein translocase complex. Heterotrimer consisting of SecY, SecE and SecG subunits. The heterotrimers can form oligomers, although 1 heterotrimer is thought to be able to translocate proteins. Interacts with the ribosome. Interacts with SecDF, and other proteins may be involved. Interacts with SecA.</text>
</comment>
<dbReference type="SUPFAM" id="SSF103491">
    <property type="entry name" value="Preprotein translocase SecY subunit"/>
    <property type="match status" value="1"/>
</dbReference>
<dbReference type="GO" id="GO:0043952">
    <property type="term" value="P:protein transport by the Sec complex"/>
    <property type="evidence" value="ECO:0007669"/>
    <property type="project" value="UniProtKB-UniRule"/>
</dbReference>
<feature type="transmembrane region" description="Helical" evidence="12">
    <location>
        <begin position="382"/>
        <end position="403"/>
    </location>
</feature>
<evidence type="ECO:0000256" key="15">
    <source>
        <dbReference type="RuleBase" id="RU004349"/>
    </source>
</evidence>
<evidence type="ECO:0000313" key="17">
    <source>
        <dbReference type="Proteomes" id="UP000002366"/>
    </source>
</evidence>
<evidence type="ECO:0000256" key="11">
    <source>
        <dbReference type="ARBA" id="ARBA00063838"/>
    </source>
</evidence>
<evidence type="ECO:0000256" key="3">
    <source>
        <dbReference type="ARBA" id="ARBA00022448"/>
    </source>
</evidence>
<dbReference type="KEGG" id="aco:Amico_0647"/>
<dbReference type="PANTHER" id="PTHR10906">
    <property type="entry name" value="SECY/SEC61-ALPHA FAMILY MEMBER"/>
    <property type="match status" value="1"/>
</dbReference>
<evidence type="ECO:0000256" key="9">
    <source>
        <dbReference type="ARBA" id="ARBA00039733"/>
    </source>
</evidence>
<evidence type="ECO:0000256" key="4">
    <source>
        <dbReference type="ARBA" id="ARBA00022692"/>
    </source>
</evidence>
<feature type="transmembrane region" description="Helical" evidence="12">
    <location>
        <begin position="69"/>
        <end position="93"/>
    </location>
</feature>
<comment type="similarity">
    <text evidence="2 12 15">Belongs to the SecY/SEC61-alpha family.</text>
</comment>
<dbReference type="HAMAP" id="MF_01465">
    <property type="entry name" value="SecY"/>
    <property type="match status" value="1"/>
</dbReference>
<comment type="caution">
    <text evidence="12">Lacks conserved residue(s) required for the propagation of feature annotation.</text>
</comment>
<dbReference type="Pfam" id="PF00344">
    <property type="entry name" value="SecY"/>
    <property type="match status" value="1"/>
</dbReference>
<keyword evidence="17" id="KW-1185">Reference proteome</keyword>
<dbReference type="PIRSF" id="PIRSF004557">
    <property type="entry name" value="SecY"/>
    <property type="match status" value="1"/>
</dbReference>
<comment type="subcellular location">
    <subcellularLocation>
        <location evidence="1 12">Cell inner membrane</location>
        <topology evidence="1 12">Multi-pass membrane protein</topology>
    </subcellularLocation>
    <subcellularLocation>
        <location evidence="14">Membrane</location>
        <topology evidence="14">Multi-pass membrane protein</topology>
    </subcellularLocation>
</comment>
<dbReference type="PROSITE" id="PS00755">
    <property type="entry name" value="SECY_1"/>
    <property type="match status" value="1"/>
</dbReference>
<feature type="transmembrane region" description="Helical" evidence="12">
    <location>
        <begin position="205"/>
        <end position="226"/>
    </location>
</feature>
<reference evidence="16 17" key="1">
    <citation type="journal article" date="2010" name="Stand. Genomic Sci.">
        <title>Complete genome sequence of Aminobacterium colombiense type strain (ALA-1).</title>
        <authorList>
            <person name="Chertkov O."/>
            <person name="Sikorski J."/>
            <person name="Brambilla E."/>
            <person name="Lapidus A."/>
            <person name="Copeland A."/>
            <person name="Glavina Del Rio T."/>
            <person name="Nolan M."/>
            <person name="Lucas S."/>
            <person name="Tice H."/>
            <person name="Cheng J.F."/>
            <person name="Han C."/>
            <person name="Detter J.C."/>
            <person name="Bruce D."/>
            <person name="Tapia R."/>
            <person name="Goodwin L."/>
            <person name="Pitluck S."/>
            <person name="Liolios K."/>
            <person name="Ivanova N."/>
            <person name="Mavromatis K."/>
            <person name="Ovchinnikova G."/>
            <person name="Pati A."/>
            <person name="Chen A."/>
            <person name="Palaniappan K."/>
            <person name="Land M."/>
            <person name="Hauser L."/>
            <person name="Chang Y.J."/>
            <person name="Jeffries C.D."/>
            <person name="Spring S."/>
            <person name="Rohde M."/>
            <person name="Goker M."/>
            <person name="Bristow J."/>
            <person name="Eisen J.A."/>
            <person name="Markowitz V."/>
            <person name="Hugenholtz P."/>
            <person name="Kyrpides N.C."/>
            <person name="Klenk H.P."/>
        </authorList>
    </citation>
    <scope>NUCLEOTIDE SEQUENCE [LARGE SCALE GENOMIC DNA]</scope>
    <source>
        <strain evidence="17">DSM 12261 / ALA-1</strain>
    </source>
</reference>
<dbReference type="STRING" id="572547.Amico_0647"/>
<accession>D5EE00</accession>
<dbReference type="PROSITE" id="PS00756">
    <property type="entry name" value="SECY_2"/>
    <property type="match status" value="1"/>
</dbReference>
<keyword evidence="8 12" id="KW-0472">Membrane</keyword>
<evidence type="ECO:0000256" key="13">
    <source>
        <dbReference type="RuleBase" id="RU000537"/>
    </source>
</evidence>
<evidence type="ECO:0000256" key="5">
    <source>
        <dbReference type="ARBA" id="ARBA00022927"/>
    </source>
</evidence>
<protein>
    <recommendedName>
        <fullName evidence="9 12">Protein translocase subunit SecY</fullName>
    </recommendedName>
</protein>
<keyword evidence="7 12" id="KW-0811">Translocation</keyword>
<keyword evidence="4 12" id="KW-0812">Transmembrane</keyword>
<dbReference type="FunFam" id="1.10.3370.10:FF:000001">
    <property type="entry name" value="Preprotein translocase subunit SecY"/>
    <property type="match status" value="1"/>
</dbReference>
<dbReference type="eggNOG" id="COG0201">
    <property type="taxonomic scope" value="Bacteria"/>
</dbReference>
<feature type="transmembrane region" description="Helical" evidence="12">
    <location>
        <begin position="138"/>
        <end position="163"/>
    </location>
</feature>
<evidence type="ECO:0000256" key="12">
    <source>
        <dbReference type="HAMAP-Rule" id="MF_01465"/>
    </source>
</evidence>
<proteinExistence type="inferred from homology"/>
<dbReference type="OrthoDB" id="9809248at2"/>
<name>D5EE00_AMICL</name>
<dbReference type="Proteomes" id="UP000002366">
    <property type="component" value="Chromosome"/>
</dbReference>
<dbReference type="PRINTS" id="PR00303">
    <property type="entry name" value="SECYTRNLCASE"/>
</dbReference>
<sequence>MLDSFRDAFKLPDLKRRILFTLGVLFIFRLGAHIPTPGIDTAAMARLFEQGAGVLGFLDIFAGGALRRFGIFALGVTPYINSSIVFQLLVVVFPALEKMQKESEDGRKKIIQFTRWGTILFAGIQAVGMTFWLGRLGIFSGGLFAGLIVVLTVTAGAVTVMWLGEEITDHGIGNGISLLIFAGIVARIPEAILRSWQMLRLGEMNILVLILAIGLMFVVIAGCILLQEGQRRLPVQYAKRVVGNKVYGGQSTFIPLKVNQAGVMPIIFASSVLLFPYSIARFFTGNIATMVQKMFEPGSVVYIVLYISLIIFFAYFYTAVVFNPADIANNMKKYGGFILGIRPGRPTSEFIEKVMSRITLGGAVFLAIIALLPTLMTNLMGITSFYFGGTAVLIVVGVALDTVHQIEGQLLMRHYEGILKRRDSKGGGFLRF</sequence>
<evidence type="ECO:0000256" key="7">
    <source>
        <dbReference type="ARBA" id="ARBA00023010"/>
    </source>
</evidence>
<dbReference type="InterPro" id="IPR002208">
    <property type="entry name" value="SecY/SEC61-alpha"/>
</dbReference>
<dbReference type="GO" id="GO:0005886">
    <property type="term" value="C:plasma membrane"/>
    <property type="evidence" value="ECO:0007669"/>
    <property type="project" value="UniProtKB-SubCell"/>
</dbReference>
<dbReference type="EMBL" id="CP001997">
    <property type="protein sequence ID" value="ADE56782.1"/>
    <property type="molecule type" value="Genomic_DNA"/>
</dbReference>
<feature type="transmembrane region" description="Helical" evidence="12">
    <location>
        <begin position="300"/>
        <end position="322"/>
    </location>
</feature>
<dbReference type="InterPro" id="IPR030659">
    <property type="entry name" value="SecY_CS"/>
</dbReference>
<dbReference type="HOGENOM" id="CLU_030313_0_2_0"/>
<keyword evidence="6 12" id="KW-1133">Transmembrane helix</keyword>
<evidence type="ECO:0000313" key="16">
    <source>
        <dbReference type="EMBL" id="ADE56782.1"/>
    </source>
</evidence>
<dbReference type="GO" id="GO:0006605">
    <property type="term" value="P:protein targeting"/>
    <property type="evidence" value="ECO:0007669"/>
    <property type="project" value="UniProtKB-UniRule"/>
</dbReference>
<dbReference type="InterPro" id="IPR026593">
    <property type="entry name" value="SecY"/>
</dbReference>